<dbReference type="PANTHER" id="PTHR10582:SF2">
    <property type="entry name" value="INACTIVE"/>
    <property type="match status" value="1"/>
</dbReference>
<feature type="domain" description="Ion transport" evidence="7">
    <location>
        <begin position="9"/>
        <end position="158"/>
    </location>
</feature>
<sequence>MRGSIYQLCVIVSYASGDTNPGFLSFSVLFITLHMLFELSVVKSVCHFVTIIIQVIKTIRVLFFVFAGGVLGFTVAILHLLRGCLNSSCSSLSQEFPTNFFKCVSAVYFVMGGRYDPFDEDFKSDNWAFHVMLIMFFFFTVILMLNVLIALINLGFNNRDLTWRLTWPENRMRYVESAENITHVVPGFRETQSCFPSTVFYSATPQQVRNYDKTKRLIEDFAPTVARPDGLHFEQKKAINELRSELKVGIKEELQSLRDENALLWVQVSDLQQQLKNLPSQVVALLRADGPQPLLAPQSS</sequence>
<gene>
    <name evidence="8" type="ORF">BGZ96_005877</name>
</gene>
<organism evidence="8 9">
    <name type="scientific">Linnemannia gamsii</name>
    <dbReference type="NCBI Taxonomy" id="64522"/>
    <lineage>
        <taxon>Eukaryota</taxon>
        <taxon>Fungi</taxon>
        <taxon>Fungi incertae sedis</taxon>
        <taxon>Mucoromycota</taxon>
        <taxon>Mortierellomycotina</taxon>
        <taxon>Mortierellomycetes</taxon>
        <taxon>Mortierellales</taxon>
        <taxon>Mortierellaceae</taxon>
        <taxon>Linnemannia</taxon>
    </lineage>
</organism>
<dbReference type="Proteomes" id="UP001194696">
    <property type="component" value="Unassembled WGS sequence"/>
</dbReference>
<reference evidence="8 9" key="1">
    <citation type="journal article" date="2020" name="Fungal Divers.">
        <title>Resolving the Mortierellaceae phylogeny through synthesis of multi-gene phylogenetics and phylogenomics.</title>
        <authorList>
            <person name="Vandepol N."/>
            <person name="Liber J."/>
            <person name="Desiro A."/>
            <person name="Na H."/>
            <person name="Kennedy M."/>
            <person name="Barry K."/>
            <person name="Grigoriev I.V."/>
            <person name="Miller A.N."/>
            <person name="O'Donnell K."/>
            <person name="Stajich J.E."/>
            <person name="Bonito G."/>
        </authorList>
    </citation>
    <scope>NUCLEOTIDE SEQUENCE [LARGE SCALE GENOMIC DNA]</scope>
    <source>
        <strain evidence="8 9">AD045</strain>
    </source>
</reference>
<comment type="caution">
    <text evidence="8">The sequence shown here is derived from an EMBL/GenBank/DDBJ whole genome shotgun (WGS) entry which is preliminary data.</text>
</comment>
<evidence type="ECO:0000256" key="1">
    <source>
        <dbReference type="ARBA" id="ARBA00004141"/>
    </source>
</evidence>
<accession>A0ABQ7KEE8</accession>
<evidence type="ECO:0000256" key="4">
    <source>
        <dbReference type="ARBA" id="ARBA00022989"/>
    </source>
</evidence>
<comment type="subcellular location">
    <subcellularLocation>
        <location evidence="1">Membrane</location>
        <topology evidence="1">Multi-pass membrane protein</topology>
    </subcellularLocation>
</comment>
<evidence type="ECO:0000256" key="3">
    <source>
        <dbReference type="ARBA" id="ARBA00022737"/>
    </source>
</evidence>
<feature type="transmembrane region" description="Helical" evidence="6">
    <location>
        <begin position="61"/>
        <end position="81"/>
    </location>
</feature>
<keyword evidence="4 6" id="KW-1133">Transmembrane helix</keyword>
<dbReference type="Pfam" id="PF00520">
    <property type="entry name" value="Ion_trans"/>
    <property type="match status" value="1"/>
</dbReference>
<dbReference type="PANTHER" id="PTHR10582">
    <property type="entry name" value="TRANSIENT RECEPTOR POTENTIAL ION CHANNEL PROTEIN"/>
    <property type="match status" value="1"/>
</dbReference>
<evidence type="ECO:0000313" key="9">
    <source>
        <dbReference type="Proteomes" id="UP001194696"/>
    </source>
</evidence>
<dbReference type="InterPro" id="IPR024862">
    <property type="entry name" value="TRPV"/>
</dbReference>
<keyword evidence="9" id="KW-1185">Reference proteome</keyword>
<name>A0ABQ7KEE8_9FUNG</name>
<evidence type="ECO:0000256" key="5">
    <source>
        <dbReference type="ARBA" id="ARBA00023136"/>
    </source>
</evidence>
<keyword evidence="3" id="KW-0677">Repeat</keyword>
<protein>
    <recommendedName>
        <fullName evidence="7">Ion transport domain-containing protein</fullName>
    </recommendedName>
</protein>
<feature type="transmembrane region" description="Helical" evidence="6">
    <location>
        <begin position="127"/>
        <end position="154"/>
    </location>
</feature>
<evidence type="ECO:0000313" key="8">
    <source>
        <dbReference type="EMBL" id="KAG0297569.1"/>
    </source>
</evidence>
<dbReference type="EMBL" id="JAAAIM010000028">
    <property type="protein sequence ID" value="KAG0297569.1"/>
    <property type="molecule type" value="Genomic_DNA"/>
</dbReference>
<evidence type="ECO:0000256" key="6">
    <source>
        <dbReference type="SAM" id="Phobius"/>
    </source>
</evidence>
<proteinExistence type="predicted"/>
<keyword evidence="2 6" id="KW-0812">Transmembrane</keyword>
<keyword evidence="5 6" id="KW-0472">Membrane</keyword>
<evidence type="ECO:0000259" key="7">
    <source>
        <dbReference type="Pfam" id="PF00520"/>
    </source>
</evidence>
<dbReference type="InterPro" id="IPR005821">
    <property type="entry name" value="Ion_trans_dom"/>
</dbReference>
<feature type="transmembrane region" description="Helical" evidence="6">
    <location>
        <begin position="27"/>
        <end position="49"/>
    </location>
</feature>
<evidence type="ECO:0000256" key="2">
    <source>
        <dbReference type="ARBA" id="ARBA00022692"/>
    </source>
</evidence>